<keyword evidence="6 7" id="KW-0067">ATP-binding</keyword>
<dbReference type="InterPro" id="IPR036615">
    <property type="entry name" value="Mur_ligase_C_dom_sf"/>
</dbReference>
<comment type="function">
    <text evidence="7 8">Cell wall formation. Catalyzes the addition of glutamate to the nucleotide precursor UDP-N-acetylmuramoyl-L-alanine (UMA).</text>
</comment>
<dbReference type="HAMAP" id="MF_00639">
    <property type="entry name" value="MurD"/>
    <property type="match status" value="1"/>
</dbReference>
<dbReference type="Gene3D" id="3.90.190.20">
    <property type="entry name" value="Mur ligase, C-terminal domain"/>
    <property type="match status" value="1"/>
</dbReference>
<feature type="domain" description="Mur ligase central" evidence="11">
    <location>
        <begin position="118"/>
        <end position="243"/>
    </location>
</feature>
<keyword evidence="7 8" id="KW-0133">Cell shape</keyword>
<evidence type="ECO:0000259" key="11">
    <source>
        <dbReference type="Pfam" id="PF08245"/>
    </source>
</evidence>
<comment type="catalytic activity">
    <reaction evidence="7 8">
        <text>UDP-N-acetyl-alpha-D-muramoyl-L-alanine + D-glutamate + ATP = UDP-N-acetyl-alpha-D-muramoyl-L-alanyl-D-glutamate + ADP + phosphate + H(+)</text>
        <dbReference type="Rhea" id="RHEA:16429"/>
        <dbReference type="ChEBI" id="CHEBI:15378"/>
        <dbReference type="ChEBI" id="CHEBI:29986"/>
        <dbReference type="ChEBI" id="CHEBI:30616"/>
        <dbReference type="ChEBI" id="CHEBI:43474"/>
        <dbReference type="ChEBI" id="CHEBI:83898"/>
        <dbReference type="ChEBI" id="CHEBI:83900"/>
        <dbReference type="ChEBI" id="CHEBI:456216"/>
        <dbReference type="EC" id="6.3.2.9"/>
    </reaction>
</comment>
<proteinExistence type="inferred from homology"/>
<dbReference type="Gene3D" id="3.40.1190.10">
    <property type="entry name" value="Mur-like, catalytic domain"/>
    <property type="match status" value="1"/>
</dbReference>
<dbReference type="GO" id="GO:0051301">
    <property type="term" value="P:cell division"/>
    <property type="evidence" value="ECO:0007669"/>
    <property type="project" value="UniProtKB-KW"/>
</dbReference>
<dbReference type="InterPro" id="IPR036565">
    <property type="entry name" value="Mur-like_cat_sf"/>
</dbReference>
<evidence type="ECO:0000256" key="1">
    <source>
        <dbReference type="ARBA" id="ARBA00004496"/>
    </source>
</evidence>
<comment type="subcellular location">
    <subcellularLocation>
        <location evidence="1 7 8">Cytoplasm</location>
    </subcellularLocation>
</comment>
<keyword evidence="5 7" id="KW-0547">Nucleotide-binding</keyword>
<keyword evidence="3 7" id="KW-0963">Cytoplasm</keyword>
<evidence type="ECO:0000256" key="2">
    <source>
        <dbReference type="ARBA" id="ARBA00004752"/>
    </source>
</evidence>
<protein>
    <recommendedName>
        <fullName evidence="7 8">UDP-N-acetylmuramoylalanine--D-glutamate ligase</fullName>
        <ecNumber evidence="7 8">6.3.2.9</ecNumber>
    </recommendedName>
    <alternativeName>
        <fullName evidence="7">D-glutamic acid-adding enzyme</fullName>
    </alternativeName>
    <alternativeName>
        <fullName evidence="7">UDP-N-acetylmuramoyl-L-alanyl-D-glutamate synthetase</fullName>
    </alternativeName>
</protein>
<evidence type="ECO:0000256" key="5">
    <source>
        <dbReference type="ARBA" id="ARBA00022741"/>
    </source>
</evidence>
<dbReference type="GO" id="GO:0005524">
    <property type="term" value="F:ATP binding"/>
    <property type="evidence" value="ECO:0007669"/>
    <property type="project" value="UniProtKB-UniRule"/>
</dbReference>
<keyword evidence="7 8" id="KW-0131">Cell cycle</keyword>
<dbReference type="NCBIfam" id="TIGR01087">
    <property type="entry name" value="murD"/>
    <property type="match status" value="1"/>
</dbReference>
<dbReference type="GO" id="GO:0071555">
    <property type="term" value="P:cell wall organization"/>
    <property type="evidence" value="ECO:0007669"/>
    <property type="project" value="UniProtKB-KW"/>
</dbReference>
<dbReference type="GO" id="GO:0009252">
    <property type="term" value="P:peptidoglycan biosynthetic process"/>
    <property type="evidence" value="ECO:0007669"/>
    <property type="project" value="UniProtKB-UniRule"/>
</dbReference>
<evidence type="ECO:0000313" key="12">
    <source>
        <dbReference type="EMBL" id="SNQ45648.1"/>
    </source>
</evidence>
<accession>A0A2I2KJ00</accession>
<dbReference type="PANTHER" id="PTHR43692">
    <property type="entry name" value="UDP-N-ACETYLMURAMOYLALANINE--D-GLUTAMATE LIGASE"/>
    <property type="match status" value="1"/>
</dbReference>
<keyword evidence="4 7" id="KW-0436">Ligase</keyword>
<gene>
    <name evidence="7 12" type="primary">murD</name>
    <name evidence="12" type="ORF">FRACA_1060008</name>
</gene>
<dbReference type="Gene3D" id="3.40.50.720">
    <property type="entry name" value="NAD(P)-binding Rossmann-like Domain"/>
    <property type="match status" value="1"/>
</dbReference>
<dbReference type="AlphaFoldDB" id="A0A2I2KJ00"/>
<keyword evidence="7 8" id="KW-0132">Cell division</keyword>
<evidence type="ECO:0000259" key="10">
    <source>
        <dbReference type="Pfam" id="PF02875"/>
    </source>
</evidence>
<evidence type="ECO:0000256" key="7">
    <source>
        <dbReference type="HAMAP-Rule" id="MF_00639"/>
    </source>
</evidence>
<keyword evidence="7 8" id="KW-0961">Cell wall biogenesis/degradation</keyword>
<dbReference type="PANTHER" id="PTHR43692:SF1">
    <property type="entry name" value="UDP-N-ACETYLMURAMOYLALANINE--D-GLUTAMATE LIGASE"/>
    <property type="match status" value="1"/>
</dbReference>
<reference evidence="12 13" key="1">
    <citation type="submission" date="2017-06" db="EMBL/GenBank/DDBJ databases">
        <authorList>
            <person name="Kim H.J."/>
            <person name="Triplett B.A."/>
        </authorList>
    </citation>
    <scope>NUCLEOTIDE SEQUENCE [LARGE SCALE GENOMIC DNA]</scope>
    <source>
        <strain evidence="12">FRACA_ARgP5</strain>
    </source>
</reference>
<feature type="compositionally biased region" description="Gly residues" evidence="9">
    <location>
        <begin position="256"/>
        <end position="272"/>
    </location>
</feature>
<sequence length="480" mass="48545">MAAETDWAGRPVLVVGVGVSGAAAARALLARGARVRVVDAADGERQRAAADALRAAGAVVDLGGLPAGPGEASLVVTSPGVPPTAPLITGSAAAGVPVWGEVELAWHWAGGDRRWLAVTGTNGKTTTTEMLGAMLATGGRRATTAGNIGTPIVEAVDARPPFEALAVELSSFQLHYTHSVVPLAATVLNVAPDHLDWHGGAEAYAEAKARIWRDPATIAVGNADDPASVRLLAAAPGRRVLFGRDPAARPDPGFARGLGGPDSRGATRGGGGLGLPGLTVEDGHLVDHAFGGGRIIALRDLRVSGPHMISNALAAAALARAEGVEPAAIGAALAAFRAGAHRNAEVAVVDGVRWVDDSKATNPHAAAASLVGYPSVVWIAGGLNKGLTFDDLVRQARGGLRAVVLIGSCADEIAAALARHAPDVPVERAAGMDDAVETAATLAHSGDTVLLAPAAASMDMFRDYAARGDQFAEAVRAREG</sequence>
<dbReference type="GO" id="GO:0008764">
    <property type="term" value="F:UDP-N-acetylmuramoylalanine-D-glutamate ligase activity"/>
    <property type="evidence" value="ECO:0007669"/>
    <property type="project" value="UniProtKB-UniRule"/>
</dbReference>
<keyword evidence="7 8" id="KW-0573">Peptidoglycan synthesis</keyword>
<comment type="similarity">
    <text evidence="7">Belongs to the MurCDEF family.</text>
</comment>
<dbReference type="UniPathway" id="UPA00219"/>
<evidence type="ECO:0000256" key="4">
    <source>
        <dbReference type="ARBA" id="ARBA00022598"/>
    </source>
</evidence>
<dbReference type="Pfam" id="PF21799">
    <property type="entry name" value="MurD-like_N"/>
    <property type="match status" value="1"/>
</dbReference>
<keyword evidence="13" id="KW-1185">Reference proteome</keyword>
<dbReference type="InterPro" id="IPR013221">
    <property type="entry name" value="Mur_ligase_cen"/>
</dbReference>
<dbReference type="RefSeq" id="WP_101829793.1">
    <property type="nucleotide sequence ID" value="NZ_FZMO01000009.1"/>
</dbReference>
<comment type="pathway">
    <text evidence="2 7 8">Cell wall biogenesis; peptidoglycan biosynthesis.</text>
</comment>
<evidence type="ECO:0000256" key="6">
    <source>
        <dbReference type="ARBA" id="ARBA00022840"/>
    </source>
</evidence>
<dbReference type="EC" id="6.3.2.9" evidence="7 8"/>
<dbReference type="SUPFAM" id="SSF53623">
    <property type="entry name" value="MurD-like peptide ligases, catalytic domain"/>
    <property type="match status" value="1"/>
</dbReference>
<feature type="region of interest" description="Disordered" evidence="9">
    <location>
        <begin position="251"/>
        <end position="272"/>
    </location>
</feature>
<dbReference type="SUPFAM" id="SSF51984">
    <property type="entry name" value="MurCD N-terminal domain"/>
    <property type="match status" value="1"/>
</dbReference>
<dbReference type="Pfam" id="PF02875">
    <property type="entry name" value="Mur_ligase_C"/>
    <property type="match status" value="1"/>
</dbReference>
<feature type="binding site" evidence="7">
    <location>
        <begin position="120"/>
        <end position="126"/>
    </location>
    <ligand>
        <name>ATP</name>
        <dbReference type="ChEBI" id="CHEBI:30616"/>
    </ligand>
</feature>
<dbReference type="Pfam" id="PF08245">
    <property type="entry name" value="Mur_ligase_M"/>
    <property type="match status" value="1"/>
</dbReference>
<dbReference type="Proteomes" id="UP000234331">
    <property type="component" value="Unassembled WGS sequence"/>
</dbReference>
<organism evidence="12 13">
    <name type="scientific">Frankia canadensis</name>
    <dbReference type="NCBI Taxonomy" id="1836972"/>
    <lineage>
        <taxon>Bacteria</taxon>
        <taxon>Bacillati</taxon>
        <taxon>Actinomycetota</taxon>
        <taxon>Actinomycetes</taxon>
        <taxon>Frankiales</taxon>
        <taxon>Frankiaceae</taxon>
        <taxon>Frankia</taxon>
    </lineage>
</organism>
<name>A0A2I2KJ00_9ACTN</name>
<dbReference type="OrthoDB" id="9809796at2"/>
<dbReference type="InterPro" id="IPR004101">
    <property type="entry name" value="Mur_ligase_C"/>
</dbReference>
<evidence type="ECO:0000256" key="3">
    <source>
        <dbReference type="ARBA" id="ARBA00022490"/>
    </source>
</evidence>
<dbReference type="InterPro" id="IPR005762">
    <property type="entry name" value="MurD"/>
</dbReference>
<dbReference type="SUPFAM" id="SSF53244">
    <property type="entry name" value="MurD-like peptide ligases, peptide-binding domain"/>
    <property type="match status" value="1"/>
</dbReference>
<dbReference type="GO" id="GO:0008360">
    <property type="term" value="P:regulation of cell shape"/>
    <property type="evidence" value="ECO:0007669"/>
    <property type="project" value="UniProtKB-KW"/>
</dbReference>
<evidence type="ECO:0000313" key="13">
    <source>
        <dbReference type="Proteomes" id="UP000234331"/>
    </source>
</evidence>
<dbReference type="EMBL" id="FZMO01000009">
    <property type="protein sequence ID" value="SNQ45648.1"/>
    <property type="molecule type" value="Genomic_DNA"/>
</dbReference>
<dbReference type="GO" id="GO:0005737">
    <property type="term" value="C:cytoplasm"/>
    <property type="evidence" value="ECO:0007669"/>
    <property type="project" value="UniProtKB-SubCell"/>
</dbReference>
<evidence type="ECO:0000256" key="8">
    <source>
        <dbReference type="RuleBase" id="RU003664"/>
    </source>
</evidence>
<feature type="domain" description="Mur ligase C-terminal" evidence="10">
    <location>
        <begin position="346"/>
        <end position="454"/>
    </location>
</feature>
<evidence type="ECO:0000256" key="9">
    <source>
        <dbReference type="SAM" id="MobiDB-lite"/>
    </source>
</evidence>